<proteinExistence type="predicted"/>
<comment type="caution">
    <text evidence="5">The sequence shown here is derived from an EMBL/GenBank/DDBJ whole genome shotgun (WGS) entry which is preliminary data.</text>
</comment>
<protein>
    <recommendedName>
        <fullName evidence="4">Bromo domain-containing protein</fullName>
    </recommendedName>
</protein>
<organism evidence="5 6">
    <name type="scientific">Malus domestica</name>
    <name type="common">Apple</name>
    <name type="synonym">Pyrus malus</name>
    <dbReference type="NCBI Taxonomy" id="3750"/>
    <lineage>
        <taxon>Eukaryota</taxon>
        <taxon>Viridiplantae</taxon>
        <taxon>Streptophyta</taxon>
        <taxon>Embryophyta</taxon>
        <taxon>Tracheophyta</taxon>
        <taxon>Spermatophyta</taxon>
        <taxon>Magnoliopsida</taxon>
        <taxon>eudicotyledons</taxon>
        <taxon>Gunneridae</taxon>
        <taxon>Pentapetalae</taxon>
        <taxon>rosids</taxon>
        <taxon>fabids</taxon>
        <taxon>Rosales</taxon>
        <taxon>Rosaceae</taxon>
        <taxon>Amygdaloideae</taxon>
        <taxon>Maleae</taxon>
        <taxon>Malus</taxon>
    </lineage>
</organism>
<feature type="region of interest" description="Disordered" evidence="3">
    <location>
        <begin position="68"/>
        <end position="108"/>
    </location>
</feature>
<dbReference type="Pfam" id="PF00439">
    <property type="entry name" value="Bromodomain"/>
    <property type="match status" value="2"/>
</dbReference>
<dbReference type="SUPFAM" id="SSF47370">
    <property type="entry name" value="Bromodomain"/>
    <property type="match status" value="2"/>
</dbReference>
<dbReference type="InterPro" id="IPR036427">
    <property type="entry name" value="Bromodomain-like_sf"/>
</dbReference>
<dbReference type="Proteomes" id="UP000290289">
    <property type="component" value="Chromosome 15"/>
</dbReference>
<evidence type="ECO:0000259" key="4">
    <source>
        <dbReference type="PROSITE" id="PS50014"/>
    </source>
</evidence>
<dbReference type="InterPro" id="IPR004252">
    <property type="entry name" value="Probable_transposase_24"/>
</dbReference>
<evidence type="ECO:0000313" key="6">
    <source>
        <dbReference type="Proteomes" id="UP000290289"/>
    </source>
</evidence>
<dbReference type="STRING" id="3750.A0A498HTB7"/>
<feature type="region of interest" description="Disordered" evidence="3">
    <location>
        <begin position="1"/>
        <end position="22"/>
    </location>
</feature>
<keyword evidence="6" id="KW-1185">Reference proteome</keyword>
<feature type="compositionally biased region" description="Polar residues" evidence="3">
    <location>
        <begin position="228"/>
        <end position="261"/>
    </location>
</feature>
<name>A0A498HTB7_MALDO</name>
<reference evidence="5 6" key="1">
    <citation type="submission" date="2018-10" db="EMBL/GenBank/DDBJ databases">
        <title>A high-quality apple genome assembly.</title>
        <authorList>
            <person name="Hu J."/>
        </authorList>
    </citation>
    <scope>NUCLEOTIDE SEQUENCE [LARGE SCALE GENOMIC DNA]</scope>
    <source>
        <strain evidence="6">cv. HFTH1</strain>
        <tissue evidence="5">Young leaf</tissue>
    </source>
</reference>
<dbReference type="SMART" id="SM00297">
    <property type="entry name" value="BROMO"/>
    <property type="match status" value="2"/>
</dbReference>
<evidence type="ECO:0000313" key="5">
    <source>
        <dbReference type="EMBL" id="RXH73504.1"/>
    </source>
</evidence>
<feature type="compositionally biased region" description="Basic and acidic residues" evidence="3">
    <location>
        <begin position="122"/>
        <end position="131"/>
    </location>
</feature>
<feature type="region of interest" description="Disordered" evidence="3">
    <location>
        <begin position="1184"/>
        <end position="1212"/>
    </location>
</feature>
<dbReference type="PANTHER" id="PTHR47809:SF2">
    <property type="entry name" value="DNA-BINDING BROMODOMAIN-CONTAINING PROTEIN"/>
    <property type="match status" value="1"/>
</dbReference>
<dbReference type="PROSITE" id="PS50014">
    <property type="entry name" value="BROMODOMAIN_2"/>
    <property type="match status" value="2"/>
</dbReference>
<dbReference type="InterPro" id="IPR001487">
    <property type="entry name" value="Bromodomain"/>
</dbReference>
<dbReference type="PROSITE" id="PS00633">
    <property type="entry name" value="BROMODOMAIN_1"/>
    <property type="match status" value="2"/>
</dbReference>
<feature type="compositionally biased region" description="Polar residues" evidence="3">
    <location>
        <begin position="1185"/>
        <end position="1200"/>
    </location>
</feature>
<evidence type="ECO:0000256" key="1">
    <source>
        <dbReference type="ARBA" id="ARBA00023117"/>
    </source>
</evidence>
<feature type="region of interest" description="Disordered" evidence="3">
    <location>
        <begin position="122"/>
        <end position="192"/>
    </location>
</feature>
<dbReference type="Pfam" id="PF03004">
    <property type="entry name" value="Transposase_24"/>
    <property type="match status" value="2"/>
</dbReference>
<accession>A0A498HTB7</accession>
<feature type="region of interest" description="Disordered" evidence="3">
    <location>
        <begin position="228"/>
        <end position="270"/>
    </location>
</feature>
<feature type="region of interest" description="Disordered" evidence="3">
    <location>
        <begin position="812"/>
        <end position="850"/>
    </location>
</feature>
<feature type="compositionally biased region" description="Basic and acidic residues" evidence="3">
    <location>
        <begin position="1299"/>
        <end position="1318"/>
    </location>
</feature>
<feature type="compositionally biased region" description="Polar residues" evidence="3">
    <location>
        <begin position="732"/>
        <end position="744"/>
    </location>
</feature>
<feature type="compositionally biased region" description="Polar residues" evidence="3">
    <location>
        <begin position="161"/>
        <end position="176"/>
    </location>
</feature>
<feature type="compositionally biased region" description="Low complexity" evidence="3">
    <location>
        <begin position="831"/>
        <end position="847"/>
    </location>
</feature>
<dbReference type="PRINTS" id="PR00503">
    <property type="entry name" value="BROMODOMAIN"/>
</dbReference>
<feature type="compositionally biased region" description="Acidic residues" evidence="3">
    <location>
        <begin position="817"/>
        <end position="830"/>
    </location>
</feature>
<keyword evidence="1 2" id="KW-0103">Bromodomain</keyword>
<dbReference type="InterPro" id="IPR018359">
    <property type="entry name" value="Bromodomain_CS"/>
</dbReference>
<feature type="region of interest" description="Disordered" evidence="3">
    <location>
        <begin position="732"/>
        <end position="772"/>
    </location>
</feature>
<feature type="domain" description="Bromo" evidence="4">
    <location>
        <begin position="924"/>
        <end position="997"/>
    </location>
</feature>
<dbReference type="Gene3D" id="1.20.920.10">
    <property type="entry name" value="Bromodomain-like"/>
    <property type="match status" value="2"/>
</dbReference>
<gene>
    <name evidence="5" type="ORF">DVH24_016326</name>
</gene>
<feature type="domain" description="Bromo" evidence="4">
    <location>
        <begin position="310"/>
        <end position="383"/>
    </location>
</feature>
<evidence type="ECO:0000256" key="2">
    <source>
        <dbReference type="PROSITE-ProRule" id="PRU00035"/>
    </source>
</evidence>
<feature type="region of interest" description="Disordered" evidence="3">
    <location>
        <begin position="1350"/>
        <end position="1381"/>
    </location>
</feature>
<feature type="region of interest" description="Disordered" evidence="3">
    <location>
        <begin position="1273"/>
        <end position="1322"/>
    </location>
</feature>
<dbReference type="PANTHER" id="PTHR47809">
    <property type="entry name" value="DNA-BINDING BROMODOMAIN-CONTAINING PROTEIN"/>
    <property type="match status" value="1"/>
</dbReference>
<dbReference type="EMBL" id="RDQH01000341">
    <property type="protein sequence ID" value="RXH73504.1"/>
    <property type="molecule type" value="Genomic_DNA"/>
</dbReference>
<sequence length="1381" mass="158183">MEIMRTKQPCRGRGRPRKTPNVVSERVVSERVVSERVVNENENAFLNFVNHNTHNVEEGNILECYESSREDRDDEEFNPEMEIDSASNSTSIGSDWSGGDQDGDQDVSSVDKAVQKLLKYVEESRQREKSSKKIGRAQTKQLTGLGSWSRFPNEEEAPSHNRPQTKALTGTGSWSRSRNEQEAPSHNPAQTKALTGLGSWSISRDDQEAPSHNRAQNKALTSLGSWNRFSSEQGAPSHNPVQTTPLPGLGSSSRFRNGQETPSHDRAETTPLAGLSSWISFENQQEAPSHVPHFNKKELSASLAVIKRVMEMDASVPFNTPVDPVAMRMPDYFDVIDTPMDFGTICNHLQNGTKYMNSEDVFRDVQYIWKNCCTYYNEGNFVLDLMKRVKEKFMTYWTEAGLCSKEPGPRSVLKSSNVEKRRTRGPTVNRILDQVPFGGRLEVTWRNRRAVGESSKLFKSACTALVRQTREIPLQVKSWKSIPIDIKKKAFERILKRFKVEDHMRWVLEQIHRSYHSYRRYLKRLWYDTCGTIEEARQNIPPSVAEDDWQYLTDLWSSPEWKAWSKKNKENGFKENNLIHTCGSKSFSQIYEEERKKTGNDPGRIRLWELTHLRSDGKAAHPAAEEALSKLKALYAEVSAGNLHMTEDEIYEKVFGPERPQRERGITSKELWGELRKQLDESKQRQEESEQRCVAEVQGLKEQLGRVEGLFSEQMNRFEGLLVQLASQVSSPVQTERPTVNPPSQRGRPRTIMKRKQACRGRGRPRKNPNVVSERVVSERVVSERVVNERENAFLNFVSHNVEEGNNILEHYKTDDEDRNDEEFNPELEIDSGSNSSSMGSDWSDGDQNVSSLDRTVQNLLKRYGEVNHQMANSSKQIDGAQVMPLAVSGSRCRFQNEQESPVHEPRSNKKELGAALAVIRKVMRMDAAVPFNIPVDPIALRLPDYFDVIEMPMDFGTICNHLQNGTKYTNSEDVFKDVQYIWENCTNYYSEGNFLLDLMKRVKEKFLKYWAAAGLCSKECGTSNVLPSSNVGKRKTRGPTRNLKLAQIPPGERFEIGWKNRRAVGEGSTFFKSECTALVRQTREIPLQVKSWKEIPFDIKKKAFEHKRFKVEDHMKWVLDQIHRSYHSYRHHLKKTCYETCETIEEAREKVPPNVAEDDWQYLVNLWSSPEWQVLSKQNRENGSKNNIIHTSGSKSFSQIREEEKKKTGNEPGRTLFWELTHVRPDGLAANPASQEALSKLKRLYAQMAAENSQMTEDEIFVKVFGPERSSRVRGYGDGVTPKELMDPSSSSSSIVSELKRQLEESKQRQEESEQKSAAEVQSLKEQLGRVEGLLSAQMSRFEGLLVQLTSHMQPPSQIERPTENQLPRNGRTRTSRPRR</sequence>
<feature type="compositionally biased region" description="Basic residues" evidence="3">
    <location>
        <begin position="747"/>
        <end position="767"/>
    </location>
</feature>
<feature type="compositionally biased region" description="Basic residues" evidence="3">
    <location>
        <begin position="8"/>
        <end position="18"/>
    </location>
</feature>
<feature type="compositionally biased region" description="Basic and acidic residues" evidence="3">
    <location>
        <begin position="1201"/>
        <end position="1210"/>
    </location>
</feature>
<feature type="compositionally biased region" description="Acidic residues" evidence="3">
    <location>
        <begin position="72"/>
        <end position="83"/>
    </location>
</feature>
<evidence type="ECO:0000256" key="3">
    <source>
        <dbReference type="SAM" id="MobiDB-lite"/>
    </source>
</evidence>
<feature type="compositionally biased region" description="Basic residues" evidence="3">
    <location>
        <begin position="1372"/>
        <end position="1381"/>
    </location>
</feature>